<dbReference type="GO" id="GO:0044325">
    <property type="term" value="F:transmembrane transporter binding"/>
    <property type="evidence" value="ECO:0007669"/>
    <property type="project" value="UniProtKB-ARBA"/>
</dbReference>
<keyword evidence="15" id="KW-1185">Reference proteome</keyword>
<feature type="compositionally biased region" description="Basic and acidic residues" evidence="13">
    <location>
        <begin position="557"/>
        <end position="570"/>
    </location>
</feature>
<evidence type="ECO:0000256" key="5">
    <source>
        <dbReference type="ARBA" id="ARBA00022951"/>
    </source>
</evidence>
<dbReference type="GO" id="GO:1904064">
    <property type="term" value="P:positive regulation of cation transmembrane transport"/>
    <property type="evidence" value="ECO:0007669"/>
    <property type="project" value="UniProtKB-ARBA"/>
</dbReference>
<evidence type="ECO:0000256" key="1">
    <source>
        <dbReference type="ARBA" id="ARBA00004126"/>
    </source>
</evidence>
<dbReference type="PANTHER" id="PTHR14514:SF2">
    <property type="entry name" value="A-KINASE ANCHOR PROTEIN 6"/>
    <property type="match status" value="1"/>
</dbReference>
<dbReference type="GO" id="GO:0032991">
    <property type="term" value="C:protein-containing complex"/>
    <property type="evidence" value="ECO:0007669"/>
    <property type="project" value="UniProtKB-ARBA"/>
</dbReference>
<protein>
    <recommendedName>
        <fullName evidence="10">A-kinase anchor protein 6</fullName>
    </recommendedName>
    <alternativeName>
        <fullName evidence="11">Protein kinase A-anchoring protein 6</fullName>
    </alternativeName>
    <alternativeName>
        <fullName evidence="12">mAKAP</fullName>
    </alternativeName>
</protein>
<accession>A0A8C6Z611</accession>
<keyword evidence="5" id="KW-0703">Sarcoplasmic reticulum</keyword>
<reference evidence="14" key="1">
    <citation type="submission" date="2025-08" db="UniProtKB">
        <authorList>
            <consortium name="Ensembl"/>
        </authorList>
    </citation>
    <scope>IDENTIFICATION</scope>
</reference>
<dbReference type="GO" id="GO:0048471">
    <property type="term" value="C:perinuclear region of cytoplasm"/>
    <property type="evidence" value="ECO:0007669"/>
    <property type="project" value="TreeGrafter"/>
</dbReference>
<evidence type="ECO:0000256" key="4">
    <source>
        <dbReference type="ARBA" id="ARBA00022737"/>
    </source>
</evidence>
<dbReference type="Proteomes" id="UP000694420">
    <property type="component" value="Unplaced"/>
</dbReference>
<dbReference type="CDD" id="cd00176">
    <property type="entry name" value="SPEC"/>
    <property type="match status" value="1"/>
</dbReference>
<organism evidence="14 15">
    <name type="scientific">Nothoprocta perdicaria</name>
    <name type="common">Chilean tinamou</name>
    <name type="synonym">Crypturus perdicarius</name>
    <dbReference type="NCBI Taxonomy" id="30464"/>
    <lineage>
        <taxon>Eukaryota</taxon>
        <taxon>Metazoa</taxon>
        <taxon>Chordata</taxon>
        <taxon>Craniata</taxon>
        <taxon>Vertebrata</taxon>
        <taxon>Euteleostomi</taxon>
        <taxon>Archelosauria</taxon>
        <taxon>Archosauria</taxon>
        <taxon>Dinosauria</taxon>
        <taxon>Saurischia</taxon>
        <taxon>Theropoda</taxon>
        <taxon>Coelurosauria</taxon>
        <taxon>Aves</taxon>
        <taxon>Palaeognathae</taxon>
        <taxon>Tinamiformes</taxon>
        <taxon>Tinamidae</taxon>
        <taxon>Nothoprocta</taxon>
    </lineage>
</organism>
<evidence type="ECO:0000256" key="10">
    <source>
        <dbReference type="ARBA" id="ARBA00069481"/>
    </source>
</evidence>
<dbReference type="Gene3D" id="1.20.58.60">
    <property type="match status" value="2"/>
</dbReference>
<evidence type="ECO:0000256" key="9">
    <source>
        <dbReference type="ARBA" id="ARBA00065965"/>
    </source>
</evidence>
<feature type="region of interest" description="Disordered" evidence="13">
    <location>
        <begin position="496"/>
        <end position="616"/>
    </location>
</feature>
<proteinExistence type="predicted"/>
<dbReference type="FunFam" id="1.20.58.60:FF:000113">
    <property type="entry name" value="A-kinase anchor protein 6"/>
    <property type="match status" value="1"/>
</dbReference>
<evidence type="ECO:0000256" key="2">
    <source>
        <dbReference type="ARBA" id="ARBA00004369"/>
    </source>
</evidence>
<evidence type="ECO:0000256" key="7">
    <source>
        <dbReference type="ARBA" id="ARBA00023242"/>
    </source>
</evidence>
<keyword evidence="3" id="KW-0597">Phosphoprotein</keyword>
<keyword evidence="6" id="KW-0472">Membrane</keyword>
<dbReference type="GO" id="GO:0051018">
    <property type="term" value="F:protein kinase A binding"/>
    <property type="evidence" value="ECO:0007669"/>
    <property type="project" value="TreeGrafter"/>
</dbReference>
<dbReference type="AlphaFoldDB" id="A0A8C6Z611"/>
<keyword evidence="7" id="KW-0539">Nucleus</keyword>
<dbReference type="SMART" id="SM00150">
    <property type="entry name" value="SPEC"/>
    <property type="match status" value="3"/>
</dbReference>
<dbReference type="FunFam" id="1.20.58.60:FF:000117">
    <property type="entry name" value="A-kinase anchor protein 6"/>
    <property type="match status" value="1"/>
</dbReference>
<dbReference type="InterPro" id="IPR018159">
    <property type="entry name" value="Spectrin/alpha-actinin"/>
</dbReference>
<feature type="compositionally biased region" description="Polar residues" evidence="13">
    <location>
        <begin position="600"/>
        <end position="615"/>
    </location>
</feature>
<keyword evidence="4" id="KW-0677">Repeat</keyword>
<sequence length="1228" mass="139286">MYHFSTQELDPMPSDMSPMLINMTPTVEKDGEEDVMKELDSGQQYEKPPPLHTGADWKIVLHLPEIETWLRMTSERVRDLTYSVQQDSDSKHVDVHLVQLKDICEDISDHVEQIHALLETEFSLKLLSYSVNVIVDIHTVQLLWHQLRVSVLVLRERILQGLQDANGNYTRQTDILQAFSEETKEDRLDSLTEVDDSGQLTIKCSQNYLSLDCGITAFELSDYSPSEDLLGALDDMTSAQGKSKSFESWNYSEMDKDFPGLIRSVGFLAVATDSVVPQCNEALNEKETHLPLSGEDEEGSKDKEATYELSLLPSENSSLPKGPCSENGVLPTDGKTVSTLETQECNLPQHGGDKVKQPHCENSTPKRSIRDCFNYNEDSPTQPTLPKRGLFLKDDTFKDYMEVNDLKRQISQIVKNEISRSTPSLLDPPDRSKLCLALQSLYTNNLSAVSQSYDCLNKIGDRNLEYTVNNCFKDSSVSVCKPPYYICKEKLKHKKSHDSPEKVKSNRTSGGMCKMGPPIQVKKRGHSGQRNGIISCNSSSLEGTETDSASTSSDSCNQRERSEQTQDKTEPLSSPVCSQKCTSSVVSELNSSPPLPSRMINKSYSSSPGSVNTNGKDGDEVWYGSDEYLALPSHLKQTEVLALKLENLTKLLPQKPRRETVQNIDDWELSEMNSDSEMYPTYQIKKHKKVGRISPSSSSDIVSSLGDSIESGPLSDILSDEELCMPVSSIKKHIEEKSERTAVNQPTENEIYASSKSGLIHQLMQDIRHQENYETIWEKIEGFVSKLDEFIHWLNEAMETTENWTPPKAETDSLKLYLETHLSFKLNVDSHCALKEAVVEEGRQLLELIVSHKSGLKDMLQMIASQWKELQRQIKRQHSWILRALDIIKAEILATDVSAENEEGTGSPKAEVQLCYLEAQRDAVEQMSLKLYSEQYNSSSKRKEEFADMSKVHTVGSNGLLDFDSEYQELWDWLIDMESIVMDSHDLMMSEEQQQHLYKRYNVEMSIRLPKKMELLSKVEALKKSGVLLPNDLLEKVDSINEKWELLGKTLGEKIQDTMAGHSGLGPRDLLSPESGSLVRQLEVRIKELKGWLRDTELFIFNSCLRQENEGTMNAEKQLQYFKSLCCEIKQRRRGVASVLRLCQHLLDDQETCNLNADHQSMQLIIVNLERRWEAIVMQAVQWQTRLQKRLEKDSVSDACFKKNLTSFHFLHGKHFVSASLPFHSVPV</sequence>
<gene>
    <name evidence="14" type="primary">AKAP6</name>
</gene>
<dbReference type="GO" id="GO:0031965">
    <property type="term" value="C:nuclear membrane"/>
    <property type="evidence" value="ECO:0007669"/>
    <property type="project" value="UniProtKB-SubCell"/>
</dbReference>
<comment type="function">
    <text evidence="8">Binds to type II regulatory subunits of protein kinase A and anchors/targets them to the nuclear membrane or sarcoplasmic reticulum. May act as an adapter for assembling multiprotein complexes.</text>
</comment>
<evidence type="ECO:0000313" key="14">
    <source>
        <dbReference type="Ensembl" id="ENSNPEP00000008022.1"/>
    </source>
</evidence>
<feature type="compositionally biased region" description="Low complexity" evidence="13">
    <location>
        <begin position="546"/>
        <end position="555"/>
    </location>
</feature>
<evidence type="ECO:0000256" key="12">
    <source>
        <dbReference type="ARBA" id="ARBA00083564"/>
    </source>
</evidence>
<comment type="subcellular location">
    <subcellularLocation>
        <location evidence="1">Nucleus membrane</location>
    </subcellularLocation>
    <subcellularLocation>
        <location evidence="2">Sarcoplasmic reticulum</location>
    </subcellularLocation>
</comment>
<dbReference type="GO" id="GO:0010959">
    <property type="term" value="P:regulation of metal ion transport"/>
    <property type="evidence" value="ECO:0007669"/>
    <property type="project" value="UniProtKB-ARBA"/>
</dbReference>
<evidence type="ECO:0000256" key="8">
    <source>
        <dbReference type="ARBA" id="ARBA00059890"/>
    </source>
</evidence>
<reference evidence="14" key="2">
    <citation type="submission" date="2025-09" db="UniProtKB">
        <authorList>
            <consortium name="Ensembl"/>
        </authorList>
    </citation>
    <scope>IDENTIFICATION</scope>
</reference>
<evidence type="ECO:0000256" key="11">
    <source>
        <dbReference type="ARBA" id="ARBA00079745"/>
    </source>
</evidence>
<dbReference type="Ensembl" id="ENSNPET00000008225.1">
    <property type="protein sequence ID" value="ENSNPEP00000008022.1"/>
    <property type="gene ID" value="ENSNPEG00000005990.1"/>
</dbReference>
<name>A0A8C6Z611_NOTPE</name>
<evidence type="ECO:0000256" key="6">
    <source>
        <dbReference type="ARBA" id="ARBA00023136"/>
    </source>
</evidence>
<dbReference type="PANTHER" id="PTHR14514">
    <property type="entry name" value="PKA ANCHORING PROTEIN"/>
    <property type="match status" value="1"/>
</dbReference>
<comment type="subunit">
    <text evidence="9">Interacts with RII subunit of PKA, phosphatase 2B (calcineurin) and AKAP79. Interacts with SYNPO2.</text>
</comment>
<evidence type="ECO:0000256" key="13">
    <source>
        <dbReference type="SAM" id="MobiDB-lite"/>
    </source>
</evidence>
<dbReference type="GO" id="GO:0016529">
    <property type="term" value="C:sarcoplasmic reticulum"/>
    <property type="evidence" value="ECO:0007669"/>
    <property type="project" value="UniProtKB-SubCell"/>
</dbReference>
<dbReference type="SUPFAM" id="SSF46966">
    <property type="entry name" value="Spectrin repeat"/>
    <property type="match status" value="3"/>
</dbReference>
<feature type="compositionally biased region" description="Polar residues" evidence="13">
    <location>
        <begin position="528"/>
        <end position="543"/>
    </location>
</feature>
<evidence type="ECO:0000313" key="15">
    <source>
        <dbReference type="Proteomes" id="UP000694420"/>
    </source>
</evidence>
<evidence type="ECO:0000256" key="3">
    <source>
        <dbReference type="ARBA" id="ARBA00022553"/>
    </source>
</evidence>
<feature type="compositionally biased region" description="Polar residues" evidence="13">
    <location>
        <begin position="571"/>
        <end position="592"/>
    </location>
</feature>